<feature type="compositionally biased region" description="Polar residues" evidence="3">
    <location>
        <begin position="473"/>
        <end position="486"/>
    </location>
</feature>
<dbReference type="InterPro" id="IPR033712">
    <property type="entry name" value="Pumilio_RNA-bd"/>
</dbReference>
<evidence type="ECO:0000313" key="6">
    <source>
        <dbReference type="Proteomes" id="UP000009168"/>
    </source>
</evidence>
<dbReference type="Proteomes" id="UP000009168">
    <property type="component" value="Unassembled WGS sequence"/>
</dbReference>
<organism evidence="5 6">
    <name type="scientific">Tetrahymena thermophila (strain SB210)</name>
    <dbReference type="NCBI Taxonomy" id="312017"/>
    <lineage>
        <taxon>Eukaryota</taxon>
        <taxon>Sar</taxon>
        <taxon>Alveolata</taxon>
        <taxon>Ciliophora</taxon>
        <taxon>Intramacronucleata</taxon>
        <taxon>Oligohymenophorea</taxon>
        <taxon>Hymenostomatida</taxon>
        <taxon>Tetrahymenina</taxon>
        <taxon>Tetrahymenidae</taxon>
        <taxon>Tetrahymena</taxon>
    </lineage>
</organism>
<dbReference type="SUPFAM" id="SSF48371">
    <property type="entry name" value="ARM repeat"/>
    <property type="match status" value="1"/>
</dbReference>
<evidence type="ECO:0000259" key="4">
    <source>
        <dbReference type="PROSITE" id="PS50303"/>
    </source>
</evidence>
<dbReference type="OrthoDB" id="668540at2759"/>
<feature type="region of interest" description="Disordered" evidence="3">
    <location>
        <begin position="831"/>
        <end position="906"/>
    </location>
</feature>
<proteinExistence type="predicted"/>
<feature type="repeat" description="Pumilio" evidence="2">
    <location>
        <begin position="670"/>
        <end position="705"/>
    </location>
</feature>
<dbReference type="PROSITE" id="PS50302">
    <property type="entry name" value="PUM"/>
    <property type="match status" value="7"/>
</dbReference>
<evidence type="ECO:0000256" key="1">
    <source>
        <dbReference type="ARBA" id="ARBA00022737"/>
    </source>
</evidence>
<feature type="repeat" description="Pumilio" evidence="2">
    <location>
        <begin position="524"/>
        <end position="559"/>
    </location>
</feature>
<keyword evidence="1" id="KW-0677">Repeat</keyword>
<dbReference type="RefSeq" id="XP_001022411.2">
    <property type="nucleotide sequence ID" value="XM_001022411.3"/>
</dbReference>
<evidence type="ECO:0000256" key="3">
    <source>
        <dbReference type="SAM" id="MobiDB-lite"/>
    </source>
</evidence>
<dbReference type="Pfam" id="PF00806">
    <property type="entry name" value="PUF"/>
    <property type="match status" value="8"/>
</dbReference>
<evidence type="ECO:0000256" key="2">
    <source>
        <dbReference type="PROSITE-ProRule" id="PRU00317"/>
    </source>
</evidence>
<feature type="repeat" description="Pumilio" evidence="2">
    <location>
        <begin position="598"/>
        <end position="633"/>
    </location>
</feature>
<dbReference type="InterPro" id="IPR033133">
    <property type="entry name" value="PUM-HD"/>
</dbReference>
<feature type="compositionally biased region" description="Low complexity" evidence="3">
    <location>
        <begin position="459"/>
        <end position="472"/>
    </location>
</feature>
<dbReference type="EMBL" id="GG662547">
    <property type="protein sequence ID" value="EAS02166.2"/>
    <property type="molecule type" value="Genomic_DNA"/>
</dbReference>
<dbReference type="eggNOG" id="KOG1488">
    <property type="taxonomic scope" value="Eukaryota"/>
</dbReference>
<feature type="compositionally biased region" description="Low complexity" evidence="3">
    <location>
        <begin position="351"/>
        <end position="434"/>
    </location>
</feature>
<protein>
    <submittedName>
        <fullName evidence="5">Pumilio-family RNA-binding repeatprotein</fullName>
    </submittedName>
</protein>
<feature type="repeat" description="Pumilio" evidence="2">
    <location>
        <begin position="560"/>
        <end position="597"/>
    </location>
</feature>
<dbReference type="InParanoid" id="I7LWM5"/>
<gene>
    <name evidence="5" type="ORF">TTHERM_00558490</name>
</gene>
<reference evidence="6" key="1">
    <citation type="journal article" date="2006" name="PLoS Biol.">
        <title>Macronuclear genome sequence of the ciliate Tetrahymena thermophila, a model eukaryote.</title>
        <authorList>
            <person name="Eisen J.A."/>
            <person name="Coyne R.S."/>
            <person name="Wu M."/>
            <person name="Wu D."/>
            <person name="Thiagarajan M."/>
            <person name="Wortman J.R."/>
            <person name="Badger J.H."/>
            <person name="Ren Q."/>
            <person name="Amedeo P."/>
            <person name="Jones K.M."/>
            <person name="Tallon L.J."/>
            <person name="Delcher A.L."/>
            <person name="Salzberg S.L."/>
            <person name="Silva J.C."/>
            <person name="Haas B.J."/>
            <person name="Majoros W.H."/>
            <person name="Farzad M."/>
            <person name="Carlton J.M."/>
            <person name="Smith R.K. Jr."/>
            <person name="Garg J."/>
            <person name="Pearlman R.E."/>
            <person name="Karrer K.M."/>
            <person name="Sun L."/>
            <person name="Manning G."/>
            <person name="Elde N.C."/>
            <person name="Turkewitz A.P."/>
            <person name="Asai D.J."/>
            <person name="Wilkes D.E."/>
            <person name="Wang Y."/>
            <person name="Cai H."/>
            <person name="Collins K."/>
            <person name="Stewart B.A."/>
            <person name="Lee S.R."/>
            <person name="Wilamowska K."/>
            <person name="Weinberg Z."/>
            <person name="Ruzzo W.L."/>
            <person name="Wloga D."/>
            <person name="Gaertig J."/>
            <person name="Frankel J."/>
            <person name="Tsao C.-C."/>
            <person name="Gorovsky M.A."/>
            <person name="Keeling P.J."/>
            <person name="Waller R.F."/>
            <person name="Patron N.J."/>
            <person name="Cherry J.M."/>
            <person name="Stover N.A."/>
            <person name="Krieger C.J."/>
            <person name="del Toro C."/>
            <person name="Ryder H.F."/>
            <person name="Williamson S.C."/>
            <person name="Barbeau R.A."/>
            <person name="Hamilton E.P."/>
            <person name="Orias E."/>
        </authorList>
    </citation>
    <scope>NUCLEOTIDE SEQUENCE [LARGE SCALE GENOMIC DNA]</scope>
    <source>
        <strain evidence="6">SB210</strain>
    </source>
</reference>
<feature type="domain" description="PUM-HD" evidence="4">
    <location>
        <begin position="465"/>
        <end position="815"/>
    </location>
</feature>
<feature type="repeat" description="Pumilio" evidence="2">
    <location>
        <begin position="751"/>
        <end position="790"/>
    </location>
</feature>
<dbReference type="GO" id="GO:0010608">
    <property type="term" value="P:post-transcriptional regulation of gene expression"/>
    <property type="evidence" value="ECO:0007669"/>
    <property type="project" value="TreeGrafter"/>
</dbReference>
<dbReference type="GO" id="GO:0005737">
    <property type="term" value="C:cytoplasm"/>
    <property type="evidence" value="ECO:0007669"/>
    <property type="project" value="TreeGrafter"/>
</dbReference>
<name>I7LWM5_TETTS</name>
<dbReference type="PANTHER" id="PTHR12537:SF12">
    <property type="entry name" value="MATERNAL PROTEIN PUMILIO"/>
    <property type="match status" value="1"/>
</dbReference>
<accession>I7LWM5</accession>
<dbReference type="InterPro" id="IPR001313">
    <property type="entry name" value="Pumilio_RNA-bd_rpt"/>
</dbReference>
<dbReference type="KEGG" id="tet:TTHERM_00558490"/>
<feature type="region of interest" description="Disordered" evidence="3">
    <location>
        <begin position="459"/>
        <end position="486"/>
    </location>
</feature>
<feature type="repeat" description="Pumilio" evidence="2">
    <location>
        <begin position="634"/>
        <end position="669"/>
    </location>
</feature>
<keyword evidence="6" id="KW-1185">Reference proteome</keyword>
<dbReference type="GeneID" id="7838130"/>
<sequence>MDDKDKQSFLLKQPQFKVYQHAELFNGIQKKPEEGELLMGGILDGDGEDDILALRNSAKSAPPDLYLQQKASLQQQENDYLYTKDYFDYYKQSNNPRLQKPLYRHDQLDIKSLNKQMNKLSIDDSTQYKQSITNAELIQSIGNSTPPPYQQVPQMIYPQQQQIIMGQANEIPPIQGSGSPAPMIMMPPNQMIQPPINLQQPPPTVAQNFKNPPNHQFLQQPRPQNQYNKYNQGNMQHQQGIKKTKSYQQQGFQGSSQQNMHHNNGQPFQQPPQFLNQSFPMMFQAPPPNLGAPNQMQQFIPLGMQQPIQQFPYQQNMMFQQQGYGPNYPNMNYQNQMSMSYPQNQNIGNNGMQNNIINPQNPNINNNSNNNNNLSNSPGNNNNNQINGGGINNNQNNQNNINVGNNNIMSQNMGNKNNSQNYNMQNNNRNQQGMNLGGKKKQLNQPNGHIIQNQFMQSNQNVSNNNPNQVQNLGKSSSTDSSNQNFNQLFPDLIESCKDQNSSRTIQKQFENSTIEEKNKIFERIQPEALNLMKDQFGNYVIQKLFEKGTIEHKEKLYYIIKGNVEQLSLHTYGCRVIQKALEELKERPQMQEGLIQELNNKIMTCIQDQNGNHVIQKCFETLSSSKLTTIINEVIQNIEELAFHPYGCRVIQRILEFCSNPETKKIYEKLMTNLIRLCECQYGNYIIQYIIEKGQKLEKDEILQVVKVHFVDLSLNKFASNVTEKSIVYSDEEFKAGVLDVLLRPNNQNHLDTGIVRLTKNAFGNYVVQRLYEKAQHETKLRVCQYLLQNNDVYNEVISNSFGKHVLSYIEKHRVDIPMNQIQQNVGNIQNQNMNNNNNSGPMNNNSNNNNNNNYNNNSNNNNGYNHHNNNNNNHHSQHHNNQNNNNNHINHNNYKKNYNSNNHY</sequence>
<dbReference type="PANTHER" id="PTHR12537">
    <property type="entry name" value="RNA BINDING PROTEIN PUMILIO-RELATED"/>
    <property type="match status" value="1"/>
</dbReference>
<dbReference type="SMART" id="SM00025">
    <property type="entry name" value="Pumilio"/>
    <property type="match status" value="8"/>
</dbReference>
<feature type="region of interest" description="Disordered" evidence="3">
    <location>
        <begin position="351"/>
        <end position="445"/>
    </location>
</feature>
<dbReference type="CDD" id="cd07920">
    <property type="entry name" value="Pumilio"/>
    <property type="match status" value="1"/>
</dbReference>
<dbReference type="Gene3D" id="1.25.10.10">
    <property type="entry name" value="Leucine-rich Repeat Variant"/>
    <property type="match status" value="1"/>
</dbReference>
<dbReference type="GO" id="GO:0003729">
    <property type="term" value="F:mRNA binding"/>
    <property type="evidence" value="ECO:0007669"/>
    <property type="project" value="TreeGrafter"/>
</dbReference>
<dbReference type="STRING" id="312017.I7LWM5"/>
<feature type="repeat" description="Pumilio" evidence="2">
    <location>
        <begin position="488"/>
        <end position="523"/>
    </location>
</feature>
<dbReference type="PROSITE" id="PS50303">
    <property type="entry name" value="PUM_HD"/>
    <property type="match status" value="1"/>
</dbReference>
<dbReference type="InterPro" id="IPR016024">
    <property type="entry name" value="ARM-type_fold"/>
</dbReference>
<dbReference type="AlphaFoldDB" id="I7LWM5"/>
<evidence type="ECO:0000313" key="5">
    <source>
        <dbReference type="EMBL" id="EAS02166.2"/>
    </source>
</evidence>
<dbReference type="InterPro" id="IPR011989">
    <property type="entry name" value="ARM-like"/>
</dbReference>